<reference evidence="2 3" key="1">
    <citation type="submission" date="2019-02" db="EMBL/GenBank/DDBJ databases">
        <title>Genomic data mining of an Antarctic deep-sea actinobacterium, Janibacterlimosus P3-3-X1.</title>
        <authorList>
            <person name="Liao L."/>
            <person name="Chen B."/>
        </authorList>
    </citation>
    <scope>NUCLEOTIDE SEQUENCE [LARGE SCALE GENOMIC DNA]</scope>
    <source>
        <strain evidence="2 3">P3-3-X1</strain>
    </source>
</reference>
<protein>
    <submittedName>
        <fullName evidence="2">DivIVA domain-containing protein</fullName>
    </submittedName>
</protein>
<name>A0A4P6MV67_9MICO</name>
<proteinExistence type="predicted"/>
<accession>A0A4P6MV67</accession>
<dbReference type="EMBL" id="CP036164">
    <property type="protein sequence ID" value="QBF46802.1"/>
    <property type="molecule type" value="Genomic_DNA"/>
</dbReference>
<dbReference type="InterPro" id="IPR019933">
    <property type="entry name" value="DivIVA_domain"/>
</dbReference>
<dbReference type="RefSeq" id="WP_130630019.1">
    <property type="nucleotide sequence ID" value="NZ_CP036164.1"/>
</dbReference>
<dbReference type="AlphaFoldDB" id="A0A4P6MV67"/>
<dbReference type="Proteomes" id="UP000290408">
    <property type="component" value="Chromosome"/>
</dbReference>
<dbReference type="Gene3D" id="6.10.250.660">
    <property type="match status" value="1"/>
</dbReference>
<dbReference type="OrthoDB" id="3404379at2"/>
<dbReference type="NCBIfam" id="TIGR03544">
    <property type="entry name" value="DivI1A_domain"/>
    <property type="match status" value="1"/>
</dbReference>
<sequence>MVWILFALVAVLVVLVLAAVLAGRLSPDPMAEAVGTAPHHGLPDTDWRADDIDQVRFDTALRGYRMDQVDDVLDHLQRRVAELEERADRPVERRDDGTGLV</sequence>
<evidence type="ECO:0000313" key="3">
    <source>
        <dbReference type="Proteomes" id="UP000290408"/>
    </source>
</evidence>
<dbReference type="KEGG" id="jli:EXU32_11425"/>
<evidence type="ECO:0000256" key="1">
    <source>
        <dbReference type="SAM" id="Coils"/>
    </source>
</evidence>
<dbReference type="STRING" id="1216970.GCA_001570985_01329"/>
<keyword evidence="3" id="KW-1185">Reference proteome</keyword>
<organism evidence="2 3">
    <name type="scientific">Janibacter limosus</name>
    <dbReference type="NCBI Taxonomy" id="53458"/>
    <lineage>
        <taxon>Bacteria</taxon>
        <taxon>Bacillati</taxon>
        <taxon>Actinomycetota</taxon>
        <taxon>Actinomycetes</taxon>
        <taxon>Micrococcales</taxon>
        <taxon>Intrasporangiaceae</taxon>
        <taxon>Janibacter</taxon>
    </lineage>
</organism>
<evidence type="ECO:0000313" key="2">
    <source>
        <dbReference type="EMBL" id="QBF46802.1"/>
    </source>
</evidence>
<keyword evidence="1" id="KW-0175">Coiled coil</keyword>
<gene>
    <name evidence="2" type="ORF">EXU32_11425</name>
</gene>
<feature type="coiled-coil region" evidence="1">
    <location>
        <begin position="66"/>
        <end position="93"/>
    </location>
</feature>